<proteinExistence type="predicted"/>
<dbReference type="PANTHER" id="PTHR44591">
    <property type="entry name" value="STRESS RESPONSE REGULATOR PROTEIN 1"/>
    <property type="match status" value="1"/>
</dbReference>
<dbReference type="CDD" id="cd00156">
    <property type="entry name" value="REC"/>
    <property type="match status" value="1"/>
</dbReference>
<dbReference type="RefSeq" id="WP_133329485.1">
    <property type="nucleotide sequence ID" value="NZ_SMYL01000007.1"/>
</dbReference>
<accession>A0A4R5VYB9</accession>
<dbReference type="OrthoDB" id="9787688at2"/>
<reference evidence="4 5" key="1">
    <citation type="submission" date="2019-03" db="EMBL/GenBank/DDBJ databases">
        <title>Sapientia aquatica gen. nov., sp. nov., isolated from a crater lake.</title>
        <authorList>
            <person name="Felfoldi T."/>
            <person name="Szabo A."/>
            <person name="Toth E."/>
            <person name="Schumann P."/>
            <person name="Keki Z."/>
            <person name="Marialigeti K."/>
            <person name="Mathe I."/>
        </authorList>
    </citation>
    <scope>NUCLEOTIDE SEQUENCE [LARGE SCALE GENOMIC DNA]</scope>
    <source>
        <strain evidence="4 5">SA-152</strain>
    </source>
</reference>
<gene>
    <name evidence="4" type="ORF">E2I14_13720</name>
</gene>
<protein>
    <submittedName>
        <fullName evidence="4">Response regulator</fullName>
    </submittedName>
</protein>
<evidence type="ECO:0000313" key="5">
    <source>
        <dbReference type="Proteomes" id="UP000294829"/>
    </source>
</evidence>
<dbReference type="InterPro" id="IPR011006">
    <property type="entry name" value="CheY-like_superfamily"/>
</dbReference>
<dbReference type="InterPro" id="IPR050595">
    <property type="entry name" value="Bact_response_regulator"/>
</dbReference>
<evidence type="ECO:0000256" key="1">
    <source>
        <dbReference type="ARBA" id="ARBA00022553"/>
    </source>
</evidence>
<sequence length="189" mass="21342">MNRAYPISIATLAFANYLVRLRDKKVGTKHHTNMGSNMYSEYQNNPDTCSNEQWNILIVDDDIDVHAATEFALKGVRIHNRNINFSHAYSAREAIDWLKQPPEKIDLILLDMVMEARDAGLKLAQWLHNQTPSDDKPIVVLRTGQPGNLTIKEALATGLFDGLLEKSSVTFRHLVDFLNAMLAVKANQL</sequence>
<feature type="domain" description="Response regulatory" evidence="3">
    <location>
        <begin position="55"/>
        <end position="181"/>
    </location>
</feature>
<comment type="caution">
    <text evidence="4">The sequence shown here is derived from an EMBL/GenBank/DDBJ whole genome shotgun (WGS) entry which is preliminary data.</text>
</comment>
<evidence type="ECO:0000256" key="2">
    <source>
        <dbReference type="PROSITE-ProRule" id="PRU00169"/>
    </source>
</evidence>
<keyword evidence="5" id="KW-1185">Reference proteome</keyword>
<dbReference type="PANTHER" id="PTHR44591:SF3">
    <property type="entry name" value="RESPONSE REGULATORY DOMAIN-CONTAINING PROTEIN"/>
    <property type="match status" value="1"/>
</dbReference>
<dbReference type="InterPro" id="IPR001789">
    <property type="entry name" value="Sig_transdc_resp-reg_receiver"/>
</dbReference>
<dbReference type="SUPFAM" id="SSF52172">
    <property type="entry name" value="CheY-like"/>
    <property type="match status" value="1"/>
</dbReference>
<dbReference type="GO" id="GO:0000160">
    <property type="term" value="P:phosphorelay signal transduction system"/>
    <property type="evidence" value="ECO:0007669"/>
    <property type="project" value="InterPro"/>
</dbReference>
<dbReference type="EMBL" id="SMYL01000007">
    <property type="protein sequence ID" value="TDK64499.1"/>
    <property type="molecule type" value="Genomic_DNA"/>
</dbReference>
<evidence type="ECO:0000259" key="3">
    <source>
        <dbReference type="PROSITE" id="PS50110"/>
    </source>
</evidence>
<feature type="modified residue" description="4-aspartylphosphate" evidence="2">
    <location>
        <position position="111"/>
    </location>
</feature>
<dbReference type="Gene3D" id="3.40.50.2300">
    <property type="match status" value="1"/>
</dbReference>
<organism evidence="4 5">
    <name type="scientific">Sapientia aquatica</name>
    <dbReference type="NCBI Taxonomy" id="1549640"/>
    <lineage>
        <taxon>Bacteria</taxon>
        <taxon>Pseudomonadati</taxon>
        <taxon>Pseudomonadota</taxon>
        <taxon>Betaproteobacteria</taxon>
        <taxon>Burkholderiales</taxon>
        <taxon>Oxalobacteraceae</taxon>
        <taxon>Sapientia</taxon>
    </lineage>
</organism>
<evidence type="ECO:0000313" key="4">
    <source>
        <dbReference type="EMBL" id="TDK64499.1"/>
    </source>
</evidence>
<name>A0A4R5VYB9_9BURK</name>
<dbReference type="Proteomes" id="UP000294829">
    <property type="component" value="Unassembled WGS sequence"/>
</dbReference>
<dbReference type="Pfam" id="PF00072">
    <property type="entry name" value="Response_reg"/>
    <property type="match status" value="1"/>
</dbReference>
<dbReference type="PROSITE" id="PS50110">
    <property type="entry name" value="RESPONSE_REGULATORY"/>
    <property type="match status" value="1"/>
</dbReference>
<keyword evidence="1 2" id="KW-0597">Phosphoprotein</keyword>
<dbReference type="AlphaFoldDB" id="A0A4R5VYB9"/>